<dbReference type="OrthoDB" id="1422531at2"/>
<dbReference type="KEGG" id="fek:C1H87_00395"/>
<protein>
    <recommendedName>
        <fullName evidence="1">BioF2-like acetyltransferase domain-containing protein</fullName>
    </recommendedName>
</protein>
<dbReference type="EMBL" id="CP025791">
    <property type="protein sequence ID" value="AUP77256.1"/>
    <property type="molecule type" value="Genomic_DNA"/>
</dbReference>
<evidence type="ECO:0000313" key="3">
    <source>
        <dbReference type="Proteomes" id="UP000235826"/>
    </source>
</evidence>
<gene>
    <name evidence="2" type="ORF">C1H87_00395</name>
</gene>
<feature type="domain" description="BioF2-like acetyltransferase" evidence="1">
    <location>
        <begin position="124"/>
        <end position="274"/>
    </location>
</feature>
<dbReference type="InterPro" id="IPR016181">
    <property type="entry name" value="Acyl_CoA_acyltransferase"/>
</dbReference>
<dbReference type="RefSeq" id="WP_102753916.1">
    <property type="nucleotide sequence ID" value="NZ_CP025791.1"/>
</dbReference>
<evidence type="ECO:0000313" key="2">
    <source>
        <dbReference type="EMBL" id="AUP77256.1"/>
    </source>
</evidence>
<dbReference type="Proteomes" id="UP000235826">
    <property type="component" value="Chromosome"/>
</dbReference>
<reference evidence="2 3" key="1">
    <citation type="submission" date="2018-01" db="EMBL/GenBank/DDBJ databases">
        <title>Complete genome sequence of Flavivirga eckloniae ECD14 isolated from seaweed Ecklonia cava.</title>
        <authorList>
            <person name="Lee J.H."/>
            <person name="Baik K.S."/>
            <person name="Seong C.N."/>
        </authorList>
    </citation>
    <scope>NUCLEOTIDE SEQUENCE [LARGE SCALE GENOMIC DNA]</scope>
    <source>
        <strain evidence="2 3">ECD14</strain>
    </source>
</reference>
<organism evidence="2 3">
    <name type="scientific">Flavivirga eckloniae</name>
    <dbReference type="NCBI Taxonomy" id="1803846"/>
    <lineage>
        <taxon>Bacteria</taxon>
        <taxon>Pseudomonadati</taxon>
        <taxon>Bacteroidota</taxon>
        <taxon>Flavobacteriia</taxon>
        <taxon>Flavobacteriales</taxon>
        <taxon>Flavobacteriaceae</taxon>
        <taxon>Flavivirga</taxon>
    </lineage>
</organism>
<accession>A0A2K9PJN8</accession>
<keyword evidence="3" id="KW-1185">Reference proteome</keyword>
<dbReference type="SUPFAM" id="SSF55729">
    <property type="entry name" value="Acyl-CoA N-acyltransferases (Nat)"/>
    <property type="match status" value="1"/>
</dbReference>
<dbReference type="InterPro" id="IPR038740">
    <property type="entry name" value="BioF2-like_GNAT_dom"/>
</dbReference>
<name>A0A2K9PJN8_9FLAO</name>
<dbReference type="AlphaFoldDB" id="A0A2K9PJN8"/>
<sequence length="336" mass="40437">MNNENPYLLKTFKSIWLKHFNDNKKPLTFSFVNTLTFIKHKKLPVFLSTGTTNTKGISYRLSNNISSDYKNNVFIIYDVPEFNGKNNTSTNAISCYKVKQYPGFICDLKKYNTLKEYMLDVISKKSRYKFNSYKRKLETSHDIHYKMYLDDITPETYENIFNHFNKLLKKRFSDKKIVNNNLDPEEWDFYKEVTLPLILNKQAGLFVVYDKDKPIAITLLNFSKDTVLDVIRVFDIDYKKLRLGTVSIMKQLEWCIENNYKALDFSKGYYEYKQRWANKPYWFEYHIFYDKKSIKAKALALFYKNLFAFKLFVRKKHLTDYIHQFKFFLNSKRYAE</sequence>
<dbReference type="Gene3D" id="3.40.630.30">
    <property type="match status" value="1"/>
</dbReference>
<evidence type="ECO:0000259" key="1">
    <source>
        <dbReference type="Pfam" id="PF13480"/>
    </source>
</evidence>
<dbReference type="Pfam" id="PF13480">
    <property type="entry name" value="Acetyltransf_6"/>
    <property type="match status" value="1"/>
</dbReference>
<proteinExistence type="predicted"/>